<dbReference type="Proteomes" id="UP000030185">
    <property type="component" value="Unassembled WGS sequence"/>
</dbReference>
<protein>
    <submittedName>
        <fullName evidence="1">RHS repeat-associated core domain-containing protein</fullName>
    </submittedName>
</protein>
<dbReference type="EMBL" id="BBLT01000005">
    <property type="protein sequence ID" value="GAL85644.1"/>
    <property type="molecule type" value="Genomic_DNA"/>
</dbReference>
<keyword evidence="2" id="KW-1185">Reference proteome</keyword>
<evidence type="ECO:0000313" key="2">
    <source>
        <dbReference type="Proteomes" id="UP000030185"/>
    </source>
</evidence>
<dbReference type="OrthoDB" id="976756at2"/>
<comment type="caution">
    <text evidence="1">The sequence shown here is derived from an EMBL/GenBank/DDBJ whole genome shotgun (WGS) entry which is preliminary data.</text>
</comment>
<organism evidence="1 2">
    <name type="scientific">Sporocytophaga myxococcoides</name>
    <dbReference type="NCBI Taxonomy" id="153721"/>
    <lineage>
        <taxon>Bacteria</taxon>
        <taxon>Pseudomonadati</taxon>
        <taxon>Bacteroidota</taxon>
        <taxon>Cytophagia</taxon>
        <taxon>Cytophagales</taxon>
        <taxon>Cytophagaceae</taxon>
        <taxon>Sporocytophaga</taxon>
    </lineage>
</organism>
<accession>A0A098LGQ2</accession>
<dbReference type="Gene3D" id="2.180.10.10">
    <property type="entry name" value="RHS repeat-associated core"/>
    <property type="match status" value="1"/>
</dbReference>
<reference evidence="1 2" key="1">
    <citation type="submission" date="2014-09" db="EMBL/GenBank/DDBJ databases">
        <title>Sporocytophaga myxococcoides PG-01 genome sequencing.</title>
        <authorList>
            <person name="Liu L."/>
            <person name="Gao P.J."/>
            <person name="Chen G.J."/>
            <person name="Wang L.S."/>
        </authorList>
    </citation>
    <scope>NUCLEOTIDE SEQUENCE [LARGE SCALE GENOMIC DNA]</scope>
    <source>
        <strain evidence="1 2">PG-01</strain>
    </source>
</reference>
<evidence type="ECO:0000313" key="1">
    <source>
        <dbReference type="EMBL" id="GAL85644.1"/>
    </source>
</evidence>
<dbReference type="InterPro" id="IPR022385">
    <property type="entry name" value="Rhs_assc_core"/>
</dbReference>
<dbReference type="NCBIfam" id="TIGR03696">
    <property type="entry name" value="Rhs_assc_core"/>
    <property type="match status" value="1"/>
</dbReference>
<dbReference type="eggNOG" id="COG3209">
    <property type="taxonomic scope" value="Bacteria"/>
</dbReference>
<dbReference type="RefSeq" id="WP_045464431.1">
    <property type="nucleotide sequence ID" value="NZ_BBLT01000005.1"/>
</dbReference>
<dbReference type="AlphaFoldDB" id="A0A098LGQ2"/>
<name>A0A098LGQ2_9BACT</name>
<dbReference type="STRING" id="153721.MYP_2873"/>
<sequence length="423" mass="46907">MNNLYASAPTQSSLVTFTHNTTLATVTASLGSQSLSSGASAYGLPLQPYKVYKSCASINNNFVLAREIGKRSYELTDHLGNVRAVLSDMRIWKDLTSEGGNGDNLCTNNEMHTDVKAFTDYYAFGMPMPGRNYTRSGGKYRYGFNGKEKDDEIKGSGNSYDFGARIYDPRIAKFLSTDKFTGKFPALSPYIFAGNNPIWAIDKNGDSAVVFGTNGKFLKIIDNGKPGYVGVYMNPKSGGGKDFVIFNFNDPEEDVKAIRQGIILNVKLVDKTYIDLKVTKSLPKDLNTMSYLDKFFYFKDQGALLLDIGLELCRSEDGYKNIYIVNNKGYNVADFGNFLIGRAAGKANIGLFMMKAGGYVNHLLYSRDQVNSCYDNLNTNEGYYDPGILDSDGDQQAIEDGYNYPNPSSEKPDRSILLERQGW</sequence>
<gene>
    <name evidence="1" type="ORF">MYP_2873</name>
</gene>
<proteinExistence type="predicted"/>